<feature type="compositionally biased region" description="Basic and acidic residues" evidence="1">
    <location>
        <begin position="352"/>
        <end position="365"/>
    </location>
</feature>
<organism evidence="3 4">
    <name type="scientific">Monilinia fructigena</name>
    <dbReference type="NCBI Taxonomy" id="38457"/>
    <lineage>
        <taxon>Eukaryota</taxon>
        <taxon>Fungi</taxon>
        <taxon>Dikarya</taxon>
        <taxon>Ascomycota</taxon>
        <taxon>Pezizomycotina</taxon>
        <taxon>Leotiomycetes</taxon>
        <taxon>Helotiales</taxon>
        <taxon>Sclerotiniaceae</taxon>
        <taxon>Monilinia</taxon>
    </lineage>
</organism>
<dbReference type="SMART" id="SM00293">
    <property type="entry name" value="PWWP"/>
    <property type="match status" value="1"/>
</dbReference>
<feature type="region of interest" description="Disordered" evidence="1">
    <location>
        <begin position="488"/>
        <end position="576"/>
    </location>
</feature>
<proteinExistence type="predicted"/>
<feature type="region of interest" description="Disordered" evidence="1">
    <location>
        <begin position="1"/>
        <end position="145"/>
    </location>
</feature>
<keyword evidence="4" id="KW-1185">Reference proteome</keyword>
<dbReference type="Proteomes" id="UP000249056">
    <property type="component" value="Unassembled WGS sequence"/>
</dbReference>
<dbReference type="InterPro" id="IPR000313">
    <property type="entry name" value="PWWP_dom"/>
</dbReference>
<protein>
    <recommendedName>
        <fullName evidence="2">PWWP domain-containing protein</fullName>
    </recommendedName>
</protein>
<name>A0A395ISZ8_9HELO</name>
<reference evidence="3 4" key="1">
    <citation type="submission" date="2018-06" db="EMBL/GenBank/DDBJ databases">
        <title>Genome Sequence of the Brown Rot Fungal Pathogen Monilinia fructigena.</title>
        <authorList>
            <person name="Landi L."/>
            <person name="De Miccolis Angelini R.M."/>
            <person name="Pollastro S."/>
            <person name="Abate D."/>
            <person name="Faretra F."/>
            <person name="Romanazzi G."/>
        </authorList>
    </citation>
    <scope>NUCLEOTIDE SEQUENCE [LARGE SCALE GENOMIC DNA]</scope>
    <source>
        <strain evidence="3 4">Mfrg269</strain>
    </source>
</reference>
<feature type="compositionally biased region" description="Basic and acidic residues" evidence="1">
    <location>
        <begin position="503"/>
        <end position="515"/>
    </location>
</feature>
<feature type="compositionally biased region" description="Basic residues" evidence="1">
    <location>
        <begin position="121"/>
        <end position="145"/>
    </location>
</feature>
<feature type="region of interest" description="Disordered" evidence="1">
    <location>
        <begin position="282"/>
        <end position="395"/>
    </location>
</feature>
<evidence type="ECO:0000313" key="3">
    <source>
        <dbReference type="EMBL" id="RAL63430.1"/>
    </source>
</evidence>
<evidence type="ECO:0000313" key="4">
    <source>
        <dbReference type="Proteomes" id="UP000249056"/>
    </source>
</evidence>
<dbReference type="SUPFAM" id="SSF63748">
    <property type="entry name" value="Tudor/PWWP/MBT"/>
    <property type="match status" value="1"/>
</dbReference>
<comment type="caution">
    <text evidence="3">The sequence shown here is derived from an EMBL/GenBank/DDBJ whole genome shotgun (WGS) entry which is preliminary data.</text>
</comment>
<accession>A0A395ISZ8</accession>
<feature type="compositionally biased region" description="Basic and acidic residues" evidence="1">
    <location>
        <begin position="1"/>
        <end position="11"/>
    </location>
</feature>
<dbReference type="OrthoDB" id="62853at2759"/>
<sequence>MADEASTRDEVVPPQTTDSSAPDAVAEPQVEVSEGANISNGVQDGAASEDPVATSGTSATEEIKDSDVEAKVEKNDRTNNSRSNDAELKDTEQSEDVAPAAEESAEPVDAAASTPASASKSKGRRKSGVPEHKKKLNKKQSKAKLTHTDAKPGDYFYVRLKGYPLWPAIVCDEDMLPSTLIKSRPVTAMRADGTYRSDYEDGGSKAKDRTFPVMYLFTNEFGWIPNYDLVDLDLDTVGDVPNNMRKDLYAAHQLAAEKNDLDFFKTVLTDFMEQKRADEEAKEAAKAAKKAKKEKKEKDSKAEAPKSNKKKRKNPPQNPEEETQQPDSAPKKPRIKLNNTPKAANGTFTPKAAKEPKEPKSAKEKSKSKKAAVKSKDAAPVAPSEPELTPEEKRVKKEKEILFLRHKLQKGLLTKDQEPKAEEMQQMSEYVNKLEGYADLEVSIIRVTKINKVLKAILKLPVIPKEDDFQFKLRSQSLLDKWNRLLASEQVAPPTTEAPVSGSRDESKEKDEPKADGVAANGVTGHDETKAEEKSPALETPLTALPREEVPSNDDPTPTAEESPKEAEAAAVESEA</sequence>
<dbReference type="Pfam" id="PF00855">
    <property type="entry name" value="PWWP"/>
    <property type="match status" value="1"/>
</dbReference>
<dbReference type="AlphaFoldDB" id="A0A395ISZ8"/>
<feature type="compositionally biased region" description="Basic and acidic residues" evidence="1">
    <location>
        <begin position="294"/>
        <end position="306"/>
    </location>
</feature>
<feature type="compositionally biased region" description="Polar residues" evidence="1">
    <location>
        <begin position="337"/>
        <end position="348"/>
    </location>
</feature>
<feature type="compositionally biased region" description="Basic and acidic residues" evidence="1">
    <location>
        <begin position="61"/>
        <end position="92"/>
    </location>
</feature>
<gene>
    <name evidence="3" type="ORF">DID88_003851</name>
</gene>
<dbReference type="EMBL" id="QKRW01000019">
    <property type="protein sequence ID" value="RAL63430.1"/>
    <property type="molecule type" value="Genomic_DNA"/>
</dbReference>
<dbReference type="PROSITE" id="PS50812">
    <property type="entry name" value="PWWP"/>
    <property type="match status" value="1"/>
</dbReference>
<evidence type="ECO:0000259" key="2">
    <source>
        <dbReference type="PROSITE" id="PS50812"/>
    </source>
</evidence>
<evidence type="ECO:0000256" key="1">
    <source>
        <dbReference type="SAM" id="MobiDB-lite"/>
    </source>
</evidence>
<feature type="compositionally biased region" description="Basic and acidic residues" evidence="1">
    <location>
        <begin position="525"/>
        <end position="536"/>
    </location>
</feature>
<feature type="domain" description="PWWP" evidence="2">
    <location>
        <begin position="152"/>
        <end position="225"/>
    </location>
</feature>
<dbReference type="Gene3D" id="2.30.30.140">
    <property type="match status" value="1"/>
</dbReference>
<feature type="compositionally biased region" description="Low complexity" evidence="1">
    <location>
        <begin position="96"/>
        <end position="120"/>
    </location>
</feature>